<dbReference type="Proteomes" id="UP000007305">
    <property type="component" value="Chromosome 9"/>
</dbReference>
<dbReference type="Gramene" id="Zm00001eb402110_T001">
    <property type="protein sequence ID" value="Zm00001eb402110_P001"/>
    <property type="gene ID" value="Zm00001eb402110"/>
</dbReference>
<dbReference type="GO" id="GO:0004869">
    <property type="term" value="F:cysteine-type endopeptidase inhibitor activity"/>
    <property type="evidence" value="ECO:0007669"/>
    <property type="project" value="UniProtKB-KW"/>
</dbReference>
<feature type="signal peptide" evidence="5">
    <location>
        <begin position="1"/>
        <end position="24"/>
    </location>
</feature>
<proteinExistence type="inferred from homology"/>
<dbReference type="STRING" id="4577.K7VLF2"/>
<dbReference type="HOGENOM" id="CLU_113093_3_0_1"/>
<comment type="similarity">
    <text evidence="1">Belongs to the cystatin family. Phytocystatin subfamily.</text>
</comment>
<evidence type="ECO:0000256" key="5">
    <source>
        <dbReference type="SAM" id="SignalP"/>
    </source>
</evidence>
<name>K7VLF2_MAIZE</name>
<protein>
    <recommendedName>
        <fullName evidence="6">Cystatin domain-containing protein</fullName>
    </recommendedName>
</protein>
<dbReference type="SUPFAM" id="SSF54403">
    <property type="entry name" value="Cystatin/monellin"/>
    <property type="match status" value="1"/>
</dbReference>
<evidence type="ECO:0000256" key="3">
    <source>
        <dbReference type="ARBA" id="ARBA00022704"/>
    </source>
</evidence>
<dbReference type="EMBL" id="CM000785">
    <property type="protein sequence ID" value="AQL09342.1"/>
    <property type="molecule type" value="Genomic_DNA"/>
</dbReference>
<evidence type="ECO:0000313" key="9">
    <source>
        <dbReference type="Proteomes" id="UP000007305"/>
    </source>
</evidence>
<dbReference type="PANTHER" id="PTHR47116">
    <property type="entry name" value="PHLOEM FILAMENT PROTEIN"/>
    <property type="match status" value="1"/>
</dbReference>
<dbReference type="PaxDb" id="4577-GRMZM2G065199_P01"/>
<sequence length="198" mass="20527">MARPSVLVVLSLTLATLLATTANAQDYTAPTASPLPNSPSPPPPPPPESSTAPLPASQPPPDQASSPPPPSPLPPASSPPLPPASSPPPPSPAASSPPPPSPPPPPPPASNWTPVVNVKDPKIQQVAQFAVRIDALSTRELNMQLLNVVSGETQPSNGGYNYRLVVTVSGGKYTQYEAFVWGILGTTSWQLLSFTPMY</sequence>
<feature type="region of interest" description="Disordered" evidence="4">
    <location>
        <begin position="27"/>
        <end position="115"/>
    </location>
</feature>
<evidence type="ECO:0000256" key="4">
    <source>
        <dbReference type="SAM" id="MobiDB-lite"/>
    </source>
</evidence>
<keyword evidence="2" id="KW-0646">Protease inhibitor</keyword>
<dbReference type="Gene3D" id="3.10.450.10">
    <property type="match status" value="1"/>
</dbReference>
<dbReference type="InterPro" id="IPR046350">
    <property type="entry name" value="Cystatin_sf"/>
</dbReference>
<evidence type="ECO:0000259" key="6">
    <source>
        <dbReference type="Pfam" id="PF16845"/>
    </source>
</evidence>
<dbReference type="InterPro" id="IPR027214">
    <property type="entry name" value="Cystatin"/>
</dbReference>
<reference evidence="7" key="2">
    <citation type="submission" date="2015-12" db="EMBL/GenBank/DDBJ databases">
        <title>Update maize B73 reference genome by single molecule sequencing technologies.</title>
        <authorList>
            <consortium name="Maize Genome Sequencing Project"/>
            <person name="Ware D."/>
        </authorList>
    </citation>
    <scope>NUCLEOTIDE SEQUENCE</scope>
    <source>
        <tissue evidence="7">Seedling</tissue>
    </source>
</reference>
<feature type="domain" description="Cystatin" evidence="6">
    <location>
        <begin position="117"/>
        <end position="196"/>
    </location>
</feature>
<dbReference type="Pfam" id="PF16845">
    <property type="entry name" value="SQAPI"/>
    <property type="match status" value="1"/>
</dbReference>
<feature type="chain" id="PRO_5010754048" description="Cystatin domain-containing protein" evidence="5">
    <location>
        <begin position="25"/>
        <end position="198"/>
    </location>
</feature>
<keyword evidence="5" id="KW-0732">Signal</keyword>
<evidence type="ECO:0000256" key="1">
    <source>
        <dbReference type="ARBA" id="ARBA00007233"/>
    </source>
</evidence>
<reference evidence="9" key="1">
    <citation type="journal article" date="2009" name="Science">
        <title>The B73 maize genome: complexity, diversity, and dynamics.</title>
        <authorList>
            <person name="Schnable P.S."/>
            <person name="Ware D."/>
            <person name="Fulton R.S."/>
            <person name="Stein J.C."/>
            <person name="Wei F."/>
            <person name="Pasternak S."/>
            <person name="Liang C."/>
            <person name="Zhang J."/>
            <person name="Fulton L."/>
            <person name="Graves T.A."/>
            <person name="Minx P."/>
            <person name="Reily A.D."/>
            <person name="Courtney L."/>
            <person name="Kruchowski S.S."/>
            <person name="Tomlinson C."/>
            <person name="Strong C."/>
            <person name="Delehaunty K."/>
            <person name="Fronick C."/>
            <person name="Courtney B."/>
            <person name="Rock S.M."/>
            <person name="Belter E."/>
            <person name="Du F."/>
            <person name="Kim K."/>
            <person name="Abbott R.M."/>
            <person name="Cotton M."/>
            <person name="Levy A."/>
            <person name="Marchetto P."/>
            <person name="Ochoa K."/>
            <person name="Jackson S.M."/>
            <person name="Gillam B."/>
            <person name="Chen W."/>
            <person name="Yan L."/>
            <person name="Higginbotham J."/>
            <person name="Cardenas M."/>
            <person name="Waligorski J."/>
            <person name="Applebaum E."/>
            <person name="Phelps L."/>
            <person name="Falcone J."/>
            <person name="Kanchi K."/>
            <person name="Thane T."/>
            <person name="Scimone A."/>
            <person name="Thane N."/>
            <person name="Henke J."/>
            <person name="Wang T."/>
            <person name="Ruppert J."/>
            <person name="Shah N."/>
            <person name="Rotter K."/>
            <person name="Hodges J."/>
            <person name="Ingenthron E."/>
            <person name="Cordes M."/>
            <person name="Kohlberg S."/>
            <person name="Sgro J."/>
            <person name="Delgado B."/>
            <person name="Mead K."/>
            <person name="Chinwalla A."/>
            <person name="Leonard S."/>
            <person name="Crouse K."/>
            <person name="Collura K."/>
            <person name="Kudrna D."/>
            <person name="Currie J."/>
            <person name="He R."/>
            <person name="Angelova A."/>
            <person name="Rajasekar S."/>
            <person name="Mueller T."/>
            <person name="Lomeli R."/>
            <person name="Scara G."/>
            <person name="Ko A."/>
            <person name="Delaney K."/>
            <person name="Wissotski M."/>
            <person name="Lopez G."/>
            <person name="Campos D."/>
            <person name="Braidotti M."/>
            <person name="Ashley E."/>
            <person name="Golser W."/>
            <person name="Kim H."/>
            <person name="Lee S."/>
            <person name="Lin J."/>
            <person name="Dujmic Z."/>
            <person name="Kim W."/>
            <person name="Talag J."/>
            <person name="Zuccolo A."/>
            <person name="Fan C."/>
            <person name="Sebastian A."/>
            <person name="Kramer M."/>
            <person name="Spiegel L."/>
            <person name="Nascimento L."/>
            <person name="Zutavern T."/>
            <person name="Miller B."/>
            <person name="Ambroise C."/>
            <person name="Muller S."/>
            <person name="Spooner W."/>
            <person name="Narechania A."/>
            <person name="Ren L."/>
            <person name="Wei S."/>
            <person name="Kumari S."/>
            <person name="Faga B."/>
            <person name="Levy M.J."/>
            <person name="McMahan L."/>
            <person name="Van Buren P."/>
            <person name="Vaughn M.W."/>
            <person name="Ying K."/>
            <person name="Yeh C.-T."/>
            <person name="Emrich S.J."/>
            <person name="Jia Y."/>
            <person name="Kalyanaraman A."/>
            <person name="Hsia A.-P."/>
            <person name="Barbazuk W.B."/>
            <person name="Baucom R.S."/>
            <person name="Brutnell T.P."/>
            <person name="Carpita N.C."/>
            <person name="Chaparro C."/>
            <person name="Chia J.-M."/>
            <person name="Deragon J.-M."/>
            <person name="Estill J.C."/>
            <person name="Fu Y."/>
            <person name="Jeddeloh J.A."/>
            <person name="Han Y."/>
            <person name="Lee H."/>
            <person name="Li P."/>
            <person name="Lisch D.R."/>
            <person name="Liu S."/>
            <person name="Liu Z."/>
            <person name="Nagel D.H."/>
            <person name="McCann M.C."/>
            <person name="SanMiguel P."/>
            <person name="Myers A.M."/>
            <person name="Nettleton D."/>
            <person name="Nguyen J."/>
            <person name="Penning B.W."/>
            <person name="Ponnala L."/>
            <person name="Schneider K.L."/>
            <person name="Schwartz D.C."/>
            <person name="Sharma A."/>
            <person name="Soderlund C."/>
            <person name="Springer N.M."/>
            <person name="Sun Q."/>
            <person name="Wang H."/>
            <person name="Waterman M."/>
            <person name="Westerman R."/>
            <person name="Wolfgruber T.K."/>
            <person name="Yang L."/>
            <person name="Yu Y."/>
            <person name="Zhang L."/>
            <person name="Zhou S."/>
            <person name="Zhu Q."/>
            <person name="Bennetzen J.L."/>
            <person name="Dawe R.K."/>
            <person name="Jiang J."/>
            <person name="Jiang N."/>
            <person name="Presting G.G."/>
            <person name="Wessler S.R."/>
            <person name="Aluru S."/>
            <person name="Martienssen R.A."/>
            <person name="Clifton S.W."/>
            <person name="McCombie W.R."/>
            <person name="Wing R.A."/>
            <person name="Wilson R.K."/>
        </authorList>
    </citation>
    <scope>NUCLEOTIDE SEQUENCE [LARGE SCALE GENOMIC DNA]</scope>
    <source>
        <strain evidence="9">cv. B73</strain>
    </source>
</reference>
<dbReference type="ExpressionAtlas" id="K7VLF2">
    <property type="expression patterns" value="baseline"/>
</dbReference>
<dbReference type="InterPro" id="IPR000010">
    <property type="entry name" value="Cystatin_dom"/>
</dbReference>
<feature type="compositionally biased region" description="Pro residues" evidence="4">
    <location>
        <begin position="36"/>
        <end position="48"/>
    </location>
</feature>
<reference evidence="8" key="3">
    <citation type="submission" date="2019-07" db="EMBL/GenBank/DDBJ databases">
        <authorList>
            <person name="Seetharam A."/>
            <person name="Woodhouse M."/>
            <person name="Cannon E."/>
        </authorList>
    </citation>
    <scope>NUCLEOTIDE SEQUENCE [LARGE SCALE GENOMIC DNA]</scope>
    <source>
        <strain evidence="8">cv. B73</strain>
    </source>
</reference>
<dbReference type="eggNOG" id="ENOG502R3HQ">
    <property type="taxonomic scope" value="Eukaryota"/>
</dbReference>
<accession>K7VLF2</accession>
<dbReference type="AlphaFoldDB" id="K7VLF2"/>
<gene>
    <name evidence="7" type="ORF">ZEAMMB73_Zm00001d048303</name>
</gene>
<keyword evidence="9" id="KW-1185">Reference proteome</keyword>
<feature type="compositionally biased region" description="Pro residues" evidence="4">
    <location>
        <begin position="56"/>
        <end position="109"/>
    </location>
</feature>
<dbReference type="EnsemblPlants" id="Zm00001eb402110_T001">
    <property type="protein sequence ID" value="Zm00001eb402110_P001"/>
    <property type="gene ID" value="Zm00001eb402110"/>
</dbReference>
<reference evidence="8" key="4">
    <citation type="submission" date="2021-05" db="UniProtKB">
        <authorList>
            <consortium name="EnsemblPlants"/>
        </authorList>
    </citation>
    <scope>IDENTIFICATION</scope>
    <source>
        <strain evidence="8">cv. B73</strain>
    </source>
</reference>
<organism evidence="7">
    <name type="scientific">Zea mays</name>
    <name type="common">Maize</name>
    <dbReference type="NCBI Taxonomy" id="4577"/>
    <lineage>
        <taxon>Eukaryota</taxon>
        <taxon>Viridiplantae</taxon>
        <taxon>Streptophyta</taxon>
        <taxon>Embryophyta</taxon>
        <taxon>Tracheophyta</taxon>
        <taxon>Spermatophyta</taxon>
        <taxon>Magnoliopsida</taxon>
        <taxon>Liliopsida</taxon>
        <taxon>Poales</taxon>
        <taxon>Poaceae</taxon>
        <taxon>PACMAD clade</taxon>
        <taxon>Panicoideae</taxon>
        <taxon>Andropogonodae</taxon>
        <taxon>Andropogoneae</taxon>
        <taxon>Tripsacinae</taxon>
        <taxon>Zea</taxon>
    </lineage>
</organism>
<evidence type="ECO:0000313" key="7">
    <source>
        <dbReference type="EMBL" id="AQL09342.1"/>
    </source>
</evidence>
<evidence type="ECO:0000256" key="2">
    <source>
        <dbReference type="ARBA" id="ARBA00022690"/>
    </source>
</evidence>
<dbReference type="SMR" id="K7VLF2"/>
<keyword evidence="3" id="KW-0789">Thiol protease inhibitor</keyword>
<dbReference type="OMA" id="WSPVTNV"/>
<evidence type="ECO:0000313" key="8">
    <source>
        <dbReference type="EnsemblPlants" id="Zm00001eb402110_P001"/>
    </source>
</evidence>